<dbReference type="InterPro" id="IPR051786">
    <property type="entry name" value="ASN_synthetase/amidase"/>
</dbReference>
<dbReference type="Gene3D" id="3.60.20.10">
    <property type="entry name" value="Glutamine Phosphoribosylpyrophosphate, subunit 1, domain 1"/>
    <property type="match status" value="1"/>
</dbReference>
<evidence type="ECO:0000256" key="8">
    <source>
        <dbReference type="ARBA" id="ARBA00048741"/>
    </source>
</evidence>
<dbReference type="InterPro" id="IPR014729">
    <property type="entry name" value="Rossmann-like_a/b/a_fold"/>
</dbReference>
<keyword evidence="4" id="KW-0547">Nucleotide-binding</keyword>
<dbReference type="PANTHER" id="PTHR43284">
    <property type="entry name" value="ASPARAGINE SYNTHETASE (GLUTAMINE-HYDROLYZING)"/>
    <property type="match status" value="1"/>
</dbReference>
<dbReference type="Pfam" id="PF13537">
    <property type="entry name" value="GATase_7"/>
    <property type="match status" value="1"/>
</dbReference>
<evidence type="ECO:0000256" key="2">
    <source>
        <dbReference type="ARBA" id="ARBA00005752"/>
    </source>
</evidence>
<evidence type="ECO:0000256" key="1">
    <source>
        <dbReference type="ARBA" id="ARBA00005187"/>
    </source>
</evidence>
<feature type="compositionally biased region" description="Low complexity" evidence="9">
    <location>
        <begin position="265"/>
        <end position="280"/>
    </location>
</feature>
<dbReference type="Gene3D" id="3.40.50.620">
    <property type="entry name" value="HUPs"/>
    <property type="match status" value="1"/>
</dbReference>
<dbReference type="PROSITE" id="PS51278">
    <property type="entry name" value="GATASE_TYPE_2"/>
    <property type="match status" value="1"/>
</dbReference>
<comment type="catalytic activity">
    <reaction evidence="8">
        <text>L-aspartate + L-glutamine + ATP + H2O = L-asparagine + L-glutamate + AMP + diphosphate + H(+)</text>
        <dbReference type="Rhea" id="RHEA:12228"/>
        <dbReference type="ChEBI" id="CHEBI:15377"/>
        <dbReference type="ChEBI" id="CHEBI:15378"/>
        <dbReference type="ChEBI" id="CHEBI:29985"/>
        <dbReference type="ChEBI" id="CHEBI:29991"/>
        <dbReference type="ChEBI" id="CHEBI:30616"/>
        <dbReference type="ChEBI" id="CHEBI:33019"/>
        <dbReference type="ChEBI" id="CHEBI:58048"/>
        <dbReference type="ChEBI" id="CHEBI:58359"/>
        <dbReference type="ChEBI" id="CHEBI:456215"/>
        <dbReference type="EC" id="6.3.5.4"/>
    </reaction>
</comment>
<keyword evidence="6" id="KW-0061">Asparagine biosynthesis</keyword>
<keyword evidence="7" id="KW-0315">Glutamine amidotransferase</keyword>
<dbReference type="SUPFAM" id="SSF56235">
    <property type="entry name" value="N-terminal nucleophile aminohydrolases (Ntn hydrolases)"/>
    <property type="match status" value="1"/>
</dbReference>
<dbReference type="PANTHER" id="PTHR43284:SF1">
    <property type="entry name" value="ASPARAGINE SYNTHETASE"/>
    <property type="match status" value="1"/>
</dbReference>
<evidence type="ECO:0000256" key="6">
    <source>
        <dbReference type="ARBA" id="ARBA00022888"/>
    </source>
</evidence>
<dbReference type="Pfam" id="PF00733">
    <property type="entry name" value="Asn_synthase"/>
    <property type="match status" value="1"/>
</dbReference>
<dbReference type="InterPro" id="IPR033738">
    <property type="entry name" value="AsnB_N"/>
</dbReference>
<dbReference type="Proteomes" id="UP001501442">
    <property type="component" value="Unassembled WGS sequence"/>
</dbReference>
<comment type="caution">
    <text evidence="11">The sequence shown here is derived from an EMBL/GenBank/DDBJ whole genome shotgun (WGS) entry which is preliminary data.</text>
</comment>
<dbReference type="InterPro" id="IPR017932">
    <property type="entry name" value="GATase_2_dom"/>
</dbReference>
<dbReference type="InterPro" id="IPR001962">
    <property type="entry name" value="Asn_synthase"/>
</dbReference>
<name>A0ABP8UT72_9ACTN</name>
<evidence type="ECO:0000256" key="3">
    <source>
        <dbReference type="ARBA" id="ARBA00012737"/>
    </source>
</evidence>
<keyword evidence="5" id="KW-0067">ATP-binding</keyword>
<evidence type="ECO:0000256" key="9">
    <source>
        <dbReference type="SAM" id="MobiDB-lite"/>
    </source>
</evidence>
<evidence type="ECO:0000256" key="5">
    <source>
        <dbReference type="ARBA" id="ARBA00022840"/>
    </source>
</evidence>
<feature type="domain" description="Glutamine amidotransferase type-2" evidence="10">
    <location>
        <begin position="1"/>
        <end position="194"/>
    </location>
</feature>
<evidence type="ECO:0000259" key="10">
    <source>
        <dbReference type="PROSITE" id="PS51278"/>
    </source>
</evidence>
<evidence type="ECO:0000313" key="12">
    <source>
        <dbReference type="Proteomes" id="UP001501442"/>
    </source>
</evidence>
<dbReference type="EC" id="6.3.5.4" evidence="3"/>
<dbReference type="SUPFAM" id="SSF52402">
    <property type="entry name" value="Adenine nucleotide alpha hydrolases-like"/>
    <property type="match status" value="1"/>
</dbReference>
<dbReference type="InterPro" id="IPR006426">
    <property type="entry name" value="Asn_synth_AEB"/>
</dbReference>
<keyword evidence="6" id="KW-0028">Amino-acid biosynthesis</keyword>
<dbReference type="InterPro" id="IPR029055">
    <property type="entry name" value="Ntn_hydrolases_N"/>
</dbReference>
<evidence type="ECO:0000313" key="11">
    <source>
        <dbReference type="EMBL" id="GAA4638911.1"/>
    </source>
</evidence>
<dbReference type="NCBIfam" id="TIGR01536">
    <property type="entry name" value="asn_synth_AEB"/>
    <property type="match status" value="1"/>
</dbReference>
<accession>A0ABP8UT72</accession>
<sequence length="584" mass="65501">MTRTQTPRGPDAEGIWLSRHAAFGHRRLAVIDVEGGRQPMERTGRRGEQVVITFSGEIYNFQELRAELRSAGWSFSTRSDTEVLLVAYLEWGPDLVHRLNGMYAFAIWDDQKQRLLLVRDRLGIKPLYYAPVGDGIVFGSEPKALLAHPEMAAEVDLEGIAELMAVPRARTPGHAVYRGMREVRPGCLVIADASGHRESRYWQVEARPHTRDFRATTEDIRALLTDIVDRQLVADVPVGTLLSGGIDSSAITAMAARTFEGELTSHSVSVPAPASPGSDSWRPSPDEPYAKLVAERLGLKHFVTQVSTESLVEGLDHGLRARDLPGWGDLDTSMYYLFRSVREQCTVALSGESADEMFGGYAWQIDERFVHHTSFPWMYGRRQPQHLLREEIRREIRPEEYEAERYRQALGEVPHLEGEDAVRRRQREVFYLGLTRWLGALLDRKDRMSMAVGLEVRVPFADHRLAEYLFNVPAELKADGGIEKALLRRAVADLLPDEIVTRPKSAYPASQDPGYVAAMQGLVLDVLDEPDAPLFDLMDREKVRTAVTSELDTLPGPITARTSAIGLSYLLELNRWLGGVRVVA</sequence>
<proteinExistence type="inferred from homology"/>
<dbReference type="EMBL" id="BAABHK010000025">
    <property type="protein sequence ID" value="GAA4638911.1"/>
    <property type="molecule type" value="Genomic_DNA"/>
</dbReference>
<keyword evidence="12" id="KW-1185">Reference proteome</keyword>
<dbReference type="PIRSF" id="PIRSF001589">
    <property type="entry name" value="Asn_synthetase_glu-h"/>
    <property type="match status" value="1"/>
</dbReference>
<comment type="pathway">
    <text evidence="1">Amino-acid biosynthesis; L-asparagine biosynthesis; L-asparagine from L-aspartate (L-Gln route): step 1/1.</text>
</comment>
<gene>
    <name evidence="11" type="primary">asnB_4</name>
    <name evidence="11" type="ORF">GCM10023196_098450</name>
</gene>
<protein>
    <recommendedName>
        <fullName evidence="3">asparagine synthase (glutamine-hydrolyzing)</fullName>
        <ecNumber evidence="3">6.3.5.4</ecNumber>
    </recommendedName>
</protein>
<feature type="region of interest" description="Disordered" evidence="9">
    <location>
        <begin position="265"/>
        <end position="285"/>
    </location>
</feature>
<reference evidence="12" key="1">
    <citation type="journal article" date="2019" name="Int. J. Syst. Evol. Microbiol.">
        <title>The Global Catalogue of Microorganisms (GCM) 10K type strain sequencing project: providing services to taxonomists for standard genome sequencing and annotation.</title>
        <authorList>
            <consortium name="The Broad Institute Genomics Platform"/>
            <consortium name="The Broad Institute Genome Sequencing Center for Infectious Disease"/>
            <person name="Wu L."/>
            <person name="Ma J."/>
        </authorList>
    </citation>
    <scope>NUCLEOTIDE SEQUENCE [LARGE SCALE GENOMIC DNA]</scope>
    <source>
        <strain evidence="12">JCM 17939</strain>
    </source>
</reference>
<dbReference type="CDD" id="cd00712">
    <property type="entry name" value="AsnB"/>
    <property type="match status" value="1"/>
</dbReference>
<dbReference type="CDD" id="cd01991">
    <property type="entry name" value="Asn_synthase_B_C"/>
    <property type="match status" value="1"/>
</dbReference>
<organism evidence="11 12">
    <name type="scientific">Actinoallomurus vinaceus</name>
    <dbReference type="NCBI Taxonomy" id="1080074"/>
    <lineage>
        <taxon>Bacteria</taxon>
        <taxon>Bacillati</taxon>
        <taxon>Actinomycetota</taxon>
        <taxon>Actinomycetes</taxon>
        <taxon>Streptosporangiales</taxon>
        <taxon>Thermomonosporaceae</taxon>
        <taxon>Actinoallomurus</taxon>
    </lineage>
</organism>
<evidence type="ECO:0000256" key="4">
    <source>
        <dbReference type="ARBA" id="ARBA00022741"/>
    </source>
</evidence>
<evidence type="ECO:0000256" key="7">
    <source>
        <dbReference type="ARBA" id="ARBA00022962"/>
    </source>
</evidence>
<comment type="similarity">
    <text evidence="2">Belongs to the asparagine synthetase family.</text>
</comment>